<proteinExistence type="predicted"/>
<protein>
    <submittedName>
        <fullName evidence="2">Uncharacterized protein</fullName>
    </submittedName>
</protein>
<reference evidence="2 3" key="1">
    <citation type="submission" date="2023-02" db="EMBL/GenBank/DDBJ databases">
        <title>LHISI_Scaffold_Assembly.</title>
        <authorList>
            <person name="Stuart O.P."/>
            <person name="Cleave R."/>
            <person name="Magrath M.J.L."/>
            <person name="Mikheyev A.S."/>
        </authorList>
    </citation>
    <scope>NUCLEOTIDE SEQUENCE [LARGE SCALE GENOMIC DNA]</scope>
    <source>
        <strain evidence="2">Daus_M_001</strain>
        <tissue evidence="2">Leg muscle</tissue>
    </source>
</reference>
<dbReference type="EMBL" id="JARBHB010000012">
    <property type="protein sequence ID" value="KAJ8871821.1"/>
    <property type="molecule type" value="Genomic_DNA"/>
</dbReference>
<gene>
    <name evidence="2" type="ORF">PR048_028161</name>
</gene>
<feature type="compositionally biased region" description="Basic and acidic residues" evidence="1">
    <location>
        <begin position="516"/>
        <end position="528"/>
    </location>
</feature>
<name>A0ABQ9GIF0_9NEOP</name>
<evidence type="ECO:0000256" key="1">
    <source>
        <dbReference type="SAM" id="MobiDB-lite"/>
    </source>
</evidence>
<keyword evidence="3" id="KW-1185">Reference proteome</keyword>
<accession>A0ABQ9GIF0</accession>
<comment type="caution">
    <text evidence="2">The sequence shown here is derived from an EMBL/GenBank/DDBJ whole genome shotgun (WGS) entry which is preliminary data.</text>
</comment>
<feature type="region of interest" description="Disordered" evidence="1">
    <location>
        <begin position="515"/>
        <end position="582"/>
    </location>
</feature>
<evidence type="ECO:0000313" key="2">
    <source>
        <dbReference type="EMBL" id="KAJ8871821.1"/>
    </source>
</evidence>
<feature type="compositionally biased region" description="Basic and acidic residues" evidence="1">
    <location>
        <begin position="536"/>
        <end position="565"/>
    </location>
</feature>
<organism evidence="2 3">
    <name type="scientific">Dryococelus australis</name>
    <dbReference type="NCBI Taxonomy" id="614101"/>
    <lineage>
        <taxon>Eukaryota</taxon>
        <taxon>Metazoa</taxon>
        <taxon>Ecdysozoa</taxon>
        <taxon>Arthropoda</taxon>
        <taxon>Hexapoda</taxon>
        <taxon>Insecta</taxon>
        <taxon>Pterygota</taxon>
        <taxon>Neoptera</taxon>
        <taxon>Polyneoptera</taxon>
        <taxon>Phasmatodea</taxon>
        <taxon>Verophasmatodea</taxon>
        <taxon>Anareolatae</taxon>
        <taxon>Phasmatidae</taxon>
        <taxon>Eurycanthinae</taxon>
        <taxon>Dryococelus</taxon>
    </lineage>
</organism>
<dbReference type="Proteomes" id="UP001159363">
    <property type="component" value="Chromosome 11"/>
</dbReference>
<sequence>MLFEVCLLWRLDRWHQDTTPLYYSVVWPVGCHRVKDIFTVFYSWIAQRKHIGLRRRSPCFTLVKIRVDAARIEPDLLRRAAKSVATRVPIPLVQRAGTLTTRRFKQETTAKALTQQRAQQPSTCYFQTFQVSRLVISPRRKREVTEETRLPAVSSGAISTCENPGATPLGFEPGSPRWEVSSLTTTPPVLPIAVGWRGYHTIRESRTRGWKEGRDAAAKKATGRTTVSRAAFAAIVTPLAAASLHRLPPTVDSDALAPRVKAHFILSESKEQPGVSRAIRIGPGEEKNGKYSFFLLAKRCPPPPTTILSWPRHSSSCRTRDVSKTSNPAVTCPLVVSLTLRPSAATHNNEPIGWCNHARRKAGQEEKKNTPVCVDGMEMSLFAYGRRDSTWLPNAPIDCSMLVFSAEDMSIPDGLQPRGGEVLRADEGEMRREWISAGMQGRGKREIPEKALRPTALSDMIPICENSRVEEVWVALNNEVLRADVGEARVDFKSAHFTENRLCLPFLWRNPLLPTKEGELPENRKEPWRGGVPVMRNRDSRNLLVERDSSPRREREGKEEGKAGDEYLDTGQSSNRELGEEWIAGRKTSLPYERSKRSPRSYSSEDAFLTAEIPTKVVSQFAGRVLSRPLLTSQLGGESARGRPMRVIDLNMERRRNEEAGENGRSPRKPAEQRHRPVRFPLAKIRRPGRVLSPVRLGGTSRLTAQPPWPPARLRVHSVLTLAPSLAAMLFSSLTSNILTYFFCF</sequence>
<evidence type="ECO:0000313" key="3">
    <source>
        <dbReference type="Proteomes" id="UP001159363"/>
    </source>
</evidence>
<feature type="region of interest" description="Disordered" evidence="1">
    <location>
        <begin position="654"/>
        <end position="675"/>
    </location>
</feature>